<reference evidence="1 2" key="1">
    <citation type="submission" date="2023-10" db="EMBL/GenBank/DDBJ databases">
        <title>Genomes of two closely related lineages of the louse Polyplax serrata with different host specificities.</title>
        <authorList>
            <person name="Martinu J."/>
            <person name="Tarabai H."/>
            <person name="Stefka J."/>
            <person name="Hypsa V."/>
        </authorList>
    </citation>
    <scope>NUCLEOTIDE SEQUENCE [LARGE SCALE GENOMIC DNA]</scope>
    <source>
        <strain evidence="1">HR10_N</strain>
    </source>
</reference>
<accession>A0AAN8SBB4</accession>
<evidence type="ECO:0000313" key="2">
    <source>
        <dbReference type="Proteomes" id="UP001372834"/>
    </source>
</evidence>
<gene>
    <name evidence="1" type="ORF">RUM43_004883</name>
</gene>
<dbReference type="AlphaFoldDB" id="A0AAN8SBB4"/>
<comment type="caution">
    <text evidence="1">The sequence shown here is derived from an EMBL/GenBank/DDBJ whole genome shotgun (WGS) entry which is preliminary data.</text>
</comment>
<dbReference type="EMBL" id="JAWJWE010000002">
    <property type="protein sequence ID" value="KAK6643378.1"/>
    <property type="molecule type" value="Genomic_DNA"/>
</dbReference>
<proteinExistence type="predicted"/>
<evidence type="ECO:0000313" key="1">
    <source>
        <dbReference type="EMBL" id="KAK6643378.1"/>
    </source>
</evidence>
<organism evidence="1 2">
    <name type="scientific">Polyplax serrata</name>
    <name type="common">Common mouse louse</name>
    <dbReference type="NCBI Taxonomy" id="468196"/>
    <lineage>
        <taxon>Eukaryota</taxon>
        <taxon>Metazoa</taxon>
        <taxon>Ecdysozoa</taxon>
        <taxon>Arthropoda</taxon>
        <taxon>Hexapoda</taxon>
        <taxon>Insecta</taxon>
        <taxon>Pterygota</taxon>
        <taxon>Neoptera</taxon>
        <taxon>Paraneoptera</taxon>
        <taxon>Psocodea</taxon>
        <taxon>Troctomorpha</taxon>
        <taxon>Phthiraptera</taxon>
        <taxon>Anoplura</taxon>
        <taxon>Polyplacidae</taxon>
        <taxon>Polyplax</taxon>
    </lineage>
</organism>
<protein>
    <submittedName>
        <fullName evidence="1">Uncharacterized protein</fullName>
    </submittedName>
</protein>
<dbReference type="Proteomes" id="UP001372834">
    <property type="component" value="Unassembled WGS sequence"/>
</dbReference>
<name>A0AAN8SBB4_POLSC</name>
<sequence length="95" mass="11046">MTEPAKHGAFHLEKVSEFLLNLFQQIVVNSSEGDIFEKFEQSKKMEFAVEGVEMEKSSRTDHHMYEYTAVRMLPEERYLSGFSPLKEELLRVATS</sequence>